<dbReference type="GO" id="GO:0005874">
    <property type="term" value="C:microtubule"/>
    <property type="evidence" value="ECO:0007669"/>
    <property type="project" value="UniProtKB-KW"/>
</dbReference>
<dbReference type="Pfam" id="PF03953">
    <property type="entry name" value="Tubulin_C"/>
    <property type="match status" value="1"/>
</dbReference>
<evidence type="ECO:0000256" key="6">
    <source>
        <dbReference type="ARBA" id="ARBA00022801"/>
    </source>
</evidence>
<dbReference type="PANTHER" id="PTHR11588">
    <property type="entry name" value="TUBULIN"/>
    <property type="match status" value="1"/>
</dbReference>
<reference evidence="10 11" key="1">
    <citation type="journal article" date="2020" name="Nature">
        <title>Six reference-quality genomes reveal evolution of bat adaptations.</title>
        <authorList>
            <person name="Jebb D."/>
            <person name="Huang Z."/>
            <person name="Pippel M."/>
            <person name="Hughes G.M."/>
            <person name="Lavrichenko K."/>
            <person name="Devanna P."/>
            <person name="Winkler S."/>
            <person name="Jermiin L.S."/>
            <person name="Skirmuntt E.C."/>
            <person name="Katzourakis A."/>
            <person name="Burkitt-Gray L."/>
            <person name="Ray D.A."/>
            <person name="Sullivan K.A.M."/>
            <person name="Roscito J.G."/>
            <person name="Kirilenko B.M."/>
            <person name="Davalos L.M."/>
            <person name="Corthals A.P."/>
            <person name="Power M.L."/>
            <person name="Jones G."/>
            <person name="Ransome R.D."/>
            <person name="Dechmann D.K.N."/>
            <person name="Locatelli A.G."/>
            <person name="Puechmaille S.J."/>
            <person name="Fedrigo O."/>
            <person name="Jarvis E.D."/>
            <person name="Hiller M."/>
            <person name="Vernes S.C."/>
            <person name="Myers E.W."/>
            <person name="Teeling E.C."/>
        </authorList>
    </citation>
    <scope>NUCLEOTIDE SEQUENCE [LARGE SCALE GENOMIC DNA]</scope>
    <source>
        <strain evidence="10">MMolMol1</strain>
        <tissue evidence="10">Muscle</tissue>
    </source>
</reference>
<keyword evidence="7" id="KW-0342">GTP-binding</keyword>
<gene>
    <name evidence="10" type="ORF">HJG59_011258</name>
</gene>
<proteinExistence type="inferred from homology"/>
<dbReference type="GO" id="GO:0005525">
    <property type="term" value="F:GTP binding"/>
    <property type="evidence" value="ECO:0007669"/>
    <property type="project" value="UniProtKB-KW"/>
</dbReference>
<name>A0A7J8GQK7_MOLMO</name>
<evidence type="ECO:0000259" key="9">
    <source>
        <dbReference type="Pfam" id="PF03953"/>
    </source>
</evidence>
<dbReference type="GO" id="GO:0005737">
    <property type="term" value="C:cytoplasm"/>
    <property type="evidence" value="ECO:0007669"/>
    <property type="project" value="UniProtKB-SubCell"/>
</dbReference>
<dbReference type="SUPFAM" id="SSF55307">
    <property type="entry name" value="Tubulin C-terminal domain-like"/>
    <property type="match status" value="1"/>
</dbReference>
<evidence type="ECO:0000256" key="7">
    <source>
        <dbReference type="ARBA" id="ARBA00023134"/>
    </source>
</evidence>
<dbReference type="InterPro" id="IPR018316">
    <property type="entry name" value="Tubulin/FtsZ_2-layer-sand-dom"/>
</dbReference>
<dbReference type="PRINTS" id="PR01162">
    <property type="entry name" value="ALPHATUBULIN"/>
</dbReference>
<keyword evidence="4" id="KW-0493">Microtubule</keyword>
<comment type="caution">
    <text evidence="10">The sequence shown here is derived from an EMBL/GenBank/DDBJ whole genome shotgun (WGS) entry which is preliminary data.</text>
</comment>
<dbReference type="AlphaFoldDB" id="A0A7J8GQK7"/>
<dbReference type="InterPro" id="IPR002452">
    <property type="entry name" value="Alpha_tubulin"/>
</dbReference>
<evidence type="ECO:0000256" key="3">
    <source>
        <dbReference type="ARBA" id="ARBA00022490"/>
    </source>
</evidence>
<dbReference type="GO" id="GO:0005200">
    <property type="term" value="F:structural constituent of cytoskeleton"/>
    <property type="evidence" value="ECO:0007669"/>
    <property type="project" value="InterPro"/>
</dbReference>
<keyword evidence="3" id="KW-0963">Cytoplasm</keyword>
<keyword evidence="6" id="KW-0378">Hydrolase</keyword>
<comment type="similarity">
    <text evidence="2">Belongs to the tubulin family.</text>
</comment>
<dbReference type="EMBL" id="JACASF010000008">
    <property type="protein sequence ID" value="KAF6462200.1"/>
    <property type="molecule type" value="Genomic_DNA"/>
</dbReference>
<keyword evidence="5" id="KW-0547">Nucleotide-binding</keyword>
<dbReference type="InParanoid" id="A0A7J8GQK7"/>
<dbReference type="GO" id="GO:0016787">
    <property type="term" value="F:hydrolase activity"/>
    <property type="evidence" value="ECO:0007669"/>
    <property type="project" value="UniProtKB-KW"/>
</dbReference>
<dbReference type="GO" id="GO:0007017">
    <property type="term" value="P:microtubule-based process"/>
    <property type="evidence" value="ECO:0007669"/>
    <property type="project" value="InterPro"/>
</dbReference>
<evidence type="ECO:0000256" key="2">
    <source>
        <dbReference type="ARBA" id="ARBA00009636"/>
    </source>
</evidence>
<evidence type="ECO:0000313" key="10">
    <source>
        <dbReference type="EMBL" id="KAF6462200.1"/>
    </source>
</evidence>
<dbReference type="Proteomes" id="UP000550707">
    <property type="component" value="Unassembled WGS sequence"/>
</dbReference>
<evidence type="ECO:0000256" key="8">
    <source>
        <dbReference type="ARBA" id="ARBA00049117"/>
    </source>
</evidence>
<dbReference type="InterPro" id="IPR036525">
    <property type="entry name" value="Tubulin/FtsZ_GTPase_sf"/>
</dbReference>
<organism evidence="10 11">
    <name type="scientific">Molossus molossus</name>
    <name type="common">Pallas' mastiff bat</name>
    <name type="synonym">Vespertilio molossus</name>
    <dbReference type="NCBI Taxonomy" id="27622"/>
    <lineage>
        <taxon>Eukaryota</taxon>
        <taxon>Metazoa</taxon>
        <taxon>Chordata</taxon>
        <taxon>Craniata</taxon>
        <taxon>Vertebrata</taxon>
        <taxon>Euteleostomi</taxon>
        <taxon>Mammalia</taxon>
        <taxon>Eutheria</taxon>
        <taxon>Laurasiatheria</taxon>
        <taxon>Chiroptera</taxon>
        <taxon>Yangochiroptera</taxon>
        <taxon>Molossidae</taxon>
        <taxon>Molossus</taxon>
    </lineage>
</organism>
<comment type="subcellular location">
    <subcellularLocation>
        <location evidence="1">Cytoplasm</location>
    </subcellularLocation>
</comment>
<feature type="domain" description="Tubulin/FtsZ 2-layer sandwich" evidence="9">
    <location>
        <begin position="31"/>
        <end position="93"/>
    </location>
</feature>
<dbReference type="Gene3D" id="3.40.50.1440">
    <property type="entry name" value="Tubulin/FtsZ, GTPase domain"/>
    <property type="match status" value="1"/>
</dbReference>
<dbReference type="InterPro" id="IPR008280">
    <property type="entry name" value="Tub_FtsZ_C"/>
</dbReference>
<evidence type="ECO:0000256" key="5">
    <source>
        <dbReference type="ARBA" id="ARBA00022741"/>
    </source>
</evidence>
<evidence type="ECO:0000313" key="11">
    <source>
        <dbReference type="Proteomes" id="UP000550707"/>
    </source>
</evidence>
<accession>A0A7J8GQK7</accession>
<protein>
    <recommendedName>
        <fullName evidence="9">Tubulin/FtsZ 2-layer sandwich domain-containing protein</fullName>
    </recommendedName>
</protein>
<dbReference type="FunFam" id="3.30.1330.20:FF:000022">
    <property type="entry name" value="Tubulin alpha chain"/>
    <property type="match status" value="1"/>
</dbReference>
<dbReference type="InterPro" id="IPR000217">
    <property type="entry name" value="Tubulin"/>
</dbReference>
<evidence type="ECO:0000256" key="1">
    <source>
        <dbReference type="ARBA" id="ARBA00004496"/>
    </source>
</evidence>
<keyword evidence="11" id="KW-1185">Reference proteome</keyword>
<evidence type="ECO:0000256" key="4">
    <source>
        <dbReference type="ARBA" id="ARBA00022701"/>
    </source>
</evidence>
<comment type="catalytic activity">
    <reaction evidence="8">
        <text>GTP + H2O = GDP + phosphate + H(+)</text>
        <dbReference type="Rhea" id="RHEA:19669"/>
        <dbReference type="ChEBI" id="CHEBI:15377"/>
        <dbReference type="ChEBI" id="CHEBI:15378"/>
        <dbReference type="ChEBI" id="CHEBI:37565"/>
        <dbReference type="ChEBI" id="CHEBI:43474"/>
        <dbReference type="ChEBI" id="CHEBI:58189"/>
    </reaction>
    <physiologicalReaction direction="left-to-right" evidence="8">
        <dbReference type="Rhea" id="RHEA:19670"/>
    </physiologicalReaction>
</comment>
<sequence length="131" mass="14128">MSSIAASLRFDGVLNGDLPNFQTNLVPYPCTCFLLATWSPVISAEKAHHEQLSVAEITNACFEPANQIVKCDLCHGNVILSYHGDIIPKDVSAIATGKTTSIPSSLRTGAPLASKLSLITSLPLWYLVETW</sequence>